<keyword evidence="3" id="KW-1133">Transmembrane helix</keyword>
<sequence>MKTLVLRRREQRFNLSVIIITATAILLLQCSSGVAEFVDATGMLHQPFEDEDLLSLSLLANNVTPELIQRERLRVVDGRFSPPLVRDGVPEGVECDEVLRCDSSNVCARVCARGTLQIDPWLSFTVDYQWRLSRLQPLCLSQLLGSHNSGITLADGYGAHDDIYTVYLRALGLATGSQRLTTNNQLLSLT</sequence>
<reference evidence="5 6" key="1">
    <citation type="journal article" date="2021" name="Sci. Rep.">
        <title>Genome sequencing of the multicellular alga Astrephomene provides insights into convergent evolution of germ-soma differentiation.</title>
        <authorList>
            <person name="Yamashita S."/>
            <person name="Yamamoto K."/>
            <person name="Matsuzaki R."/>
            <person name="Suzuki S."/>
            <person name="Yamaguchi H."/>
            <person name="Hirooka S."/>
            <person name="Minakuchi Y."/>
            <person name="Miyagishima S."/>
            <person name="Kawachi M."/>
            <person name="Toyoda A."/>
            <person name="Nozaki H."/>
        </authorList>
    </citation>
    <scope>NUCLEOTIDE SEQUENCE [LARGE SCALE GENOMIC DNA]</scope>
    <source>
        <strain evidence="5 6">NIES-4017</strain>
    </source>
</reference>
<proteinExistence type="predicted"/>
<organism evidence="5 6">
    <name type="scientific">Astrephomene gubernaculifera</name>
    <dbReference type="NCBI Taxonomy" id="47775"/>
    <lineage>
        <taxon>Eukaryota</taxon>
        <taxon>Viridiplantae</taxon>
        <taxon>Chlorophyta</taxon>
        <taxon>core chlorophytes</taxon>
        <taxon>Chlorophyceae</taxon>
        <taxon>CS clade</taxon>
        <taxon>Chlamydomonadales</taxon>
        <taxon>Astrephomenaceae</taxon>
        <taxon>Astrephomene</taxon>
    </lineage>
</organism>
<comment type="subcellular location">
    <subcellularLocation>
        <location evidence="1">Membrane</location>
    </subcellularLocation>
</comment>
<dbReference type="PANTHER" id="PTHR35518:SF2">
    <property type="entry name" value="MAINTENANCE OF TELOMERE CAPPING PROTEIN 6"/>
    <property type="match status" value="1"/>
</dbReference>
<keyword evidence="4" id="KW-0472">Membrane</keyword>
<dbReference type="EMBL" id="BMAR01000024">
    <property type="protein sequence ID" value="GFR48572.1"/>
    <property type="molecule type" value="Genomic_DNA"/>
</dbReference>
<protein>
    <submittedName>
        <fullName evidence="5">Uncharacterized protein</fullName>
    </submittedName>
</protein>
<gene>
    <name evidence="5" type="ORF">Agub_g10475</name>
</gene>
<dbReference type="GO" id="GO:0016020">
    <property type="term" value="C:membrane"/>
    <property type="evidence" value="ECO:0007669"/>
    <property type="project" value="UniProtKB-SubCell"/>
</dbReference>
<dbReference type="InterPro" id="IPR051008">
    <property type="entry name" value="Telomere_Capping_Maintenance"/>
</dbReference>
<evidence type="ECO:0000256" key="1">
    <source>
        <dbReference type="ARBA" id="ARBA00004370"/>
    </source>
</evidence>
<name>A0AAD3DWT8_9CHLO</name>
<evidence type="ECO:0000256" key="3">
    <source>
        <dbReference type="ARBA" id="ARBA00022989"/>
    </source>
</evidence>
<evidence type="ECO:0000313" key="5">
    <source>
        <dbReference type="EMBL" id="GFR48572.1"/>
    </source>
</evidence>
<evidence type="ECO:0000313" key="6">
    <source>
        <dbReference type="Proteomes" id="UP001054857"/>
    </source>
</evidence>
<dbReference type="AlphaFoldDB" id="A0AAD3DWT8"/>
<dbReference type="PANTHER" id="PTHR35518">
    <property type="entry name" value="MAINTENANCE OF TELOMOERE CAPPING"/>
    <property type="match status" value="1"/>
</dbReference>
<evidence type="ECO:0000256" key="2">
    <source>
        <dbReference type="ARBA" id="ARBA00022692"/>
    </source>
</evidence>
<evidence type="ECO:0000256" key="4">
    <source>
        <dbReference type="ARBA" id="ARBA00023136"/>
    </source>
</evidence>
<keyword evidence="6" id="KW-1185">Reference proteome</keyword>
<feature type="non-terminal residue" evidence="5">
    <location>
        <position position="190"/>
    </location>
</feature>
<comment type="caution">
    <text evidence="5">The sequence shown here is derived from an EMBL/GenBank/DDBJ whole genome shotgun (WGS) entry which is preliminary data.</text>
</comment>
<dbReference type="Proteomes" id="UP001054857">
    <property type="component" value="Unassembled WGS sequence"/>
</dbReference>
<keyword evidence="2" id="KW-0812">Transmembrane</keyword>
<accession>A0AAD3DWT8</accession>